<dbReference type="CDD" id="cd11030">
    <property type="entry name" value="CYP105-like"/>
    <property type="match status" value="1"/>
</dbReference>
<protein>
    <submittedName>
        <fullName evidence="8">Cytochrome P450</fullName>
    </submittedName>
</protein>
<evidence type="ECO:0000256" key="6">
    <source>
        <dbReference type="ARBA" id="ARBA00023033"/>
    </source>
</evidence>
<evidence type="ECO:0000256" key="5">
    <source>
        <dbReference type="ARBA" id="ARBA00023004"/>
    </source>
</evidence>
<evidence type="ECO:0000256" key="7">
    <source>
        <dbReference type="RuleBase" id="RU000461"/>
    </source>
</evidence>
<organism evidence="8 9">
    <name type="scientific">Actinoplanes aureus</name>
    <dbReference type="NCBI Taxonomy" id="2792083"/>
    <lineage>
        <taxon>Bacteria</taxon>
        <taxon>Bacillati</taxon>
        <taxon>Actinomycetota</taxon>
        <taxon>Actinomycetes</taxon>
        <taxon>Micromonosporales</taxon>
        <taxon>Micromonosporaceae</taxon>
        <taxon>Actinoplanes</taxon>
    </lineage>
</organism>
<dbReference type="GO" id="GO:0005506">
    <property type="term" value="F:iron ion binding"/>
    <property type="evidence" value="ECO:0007669"/>
    <property type="project" value="InterPro"/>
</dbReference>
<dbReference type="PANTHER" id="PTHR46696:SF1">
    <property type="entry name" value="CYTOCHROME P450 YJIB-RELATED"/>
    <property type="match status" value="1"/>
</dbReference>
<dbReference type="PANTHER" id="PTHR46696">
    <property type="entry name" value="P450, PUTATIVE (EUROFUNG)-RELATED"/>
    <property type="match status" value="1"/>
</dbReference>
<keyword evidence="9" id="KW-1185">Reference proteome</keyword>
<keyword evidence="3 7" id="KW-0479">Metal-binding</keyword>
<evidence type="ECO:0000313" key="8">
    <source>
        <dbReference type="EMBL" id="MBG0567778.1"/>
    </source>
</evidence>
<sequence>MDTASRVNAAKCPVFPMRREDPLRMPDGYRAMRADNPVMRVRLVDGRLAWVITSYELARQFLTDPRISSDRLHPQFPLVKVVDRDEVVHQSPRKQALIGEDPPVHGMQRKMLVREFTMRRIEAMRPVIRTIVDDCLDDMTASGAPADLLDKLALPVAALTICEMLGVPPEDREFFQEKTKVHADKRTPPMVRNANLLELYGYIDELIGKREKSPSDDLLGRLILRNRELAEPVFDHDGLVGLVALMLAAGHETTASMIALGTIGLLDHPDQLELLRADSGLASKATDELLRYFAVGDVAVVRVATDDLEIGGQLIRKDEGVIVSIGGVNWDDQIYSSPSDLDILRGDQRHMAFGFGIHQCIGQHVARIELEETFVALFGRLPTLRLAERPKPEHFKFDSDIYGVSELMVAW</sequence>
<dbReference type="GO" id="GO:0004497">
    <property type="term" value="F:monooxygenase activity"/>
    <property type="evidence" value="ECO:0007669"/>
    <property type="project" value="UniProtKB-KW"/>
</dbReference>
<dbReference type="Proteomes" id="UP000598146">
    <property type="component" value="Unassembled WGS sequence"/>
</dbReference>
<keyword evidence="6 7" id="KW-0503">Monooxygenase</keyword>
<dbReference type="GO" id="GO:0017000">
    <property type="term" value="P:antibiotic biosynthetic process"/>
    <property type="evidence" value="ECO:0007669"/>
    <property type="project" value="UniProtKB-ARBA"/>
</dbReference>
<dbReference type="FunFam" id="1.10.630.10:FF:000018">
    <property type="entry name" value="Cytochrome P450 monooxygenase"/>
    <property type="match status" value="1"/>
</dbReference>
<comment type="similarity">
    <text evidence="1 7">Belongs to the cytochrome P450 family.</text>
</comment>
<comment type="caution">
    <text evidence="8">The sequence shown here is derived from an EMBL/GenBank/DDBJ whole genome shotgun (WGS) entry which is preliminary data.</text>
</comment>
<accession>A0A931G1D7</accession>
<evidence type="ECO:0000313" key="9">
    <source>
        <dbReference type="Proteomes" id="UP000598146"/>
    </source>
</evidence>
<dbReference type="AlphaFoldDB" id="A0A931G1D7"/>
<dbReference type="SUPFAM" id="SSF48264">
    <property type="entry name" value="Cytochrome P450"/>
    <property type="match status" value="1"/>
</dbReference>
<dbReference type="InterPro" id="IPR036396">
    <property type="entry name" value="Cyt_P450_sf"/>
</dbReference>
<dbReference type="InterPro" id="IPR017972">
    <property type="entry name" value="Cyt_P450_CS"/>
</dbReference>
<evidence type="ECO:0000256" key="3">
    <source>
        <dbReference type="ARBA" id="ARBA00022723"/>
    </source>
</evidence>
<evidence type="ECO:0000256" key="1">
    <source>
        <dbReference type="ARBA" id="ARBA00010617"/>
    </source>
</evidence>
<dbReference type="PRINTS" id="PR00359">
    <property type="entry name" value="BP450"/>
</dbReference>
<evidence type="ECO:0000256" key="4">
    <source>
        <dbReference type="ARBA" id="ARBA00023002"/>
    </source>
</evidence>
<dbReference type="GO" id="GO:0016705">
    <property type="term" value="F:oxidoreductase activity, acting on paired donors, with incorporation or reduction of molecular oxygen"/>
    <property type="evidence" value="ECO:0007669"/>
    <property type="project" value="InterPro"/>
</dbReference>
<proteinExistence type="inferred from homology"/>
<dbReference type="PROSITE" id="PS00086">
    <property type="entry name" value="CYTOCHROME_P450"/>
    <property type="match status" value="1"/>
</dbReference>
<gene>
    <name evidence="8" type="ORF">I4J89_40670</name>
</gene>
<dbReference type="EMBL" id="JADQTO010000030">
    <property type="protein sequence ID" value="MBG0567778.1"/>
    <property type="molecule type" value="Genomic_DNA"/>
</dbReference>
<keyword evidence="2 7" id="KW-0349">Heme</keyword>
<keyword evidence="4 7" id="KW-0560">Oxidoreductase</keyword>
<dbReference type="GO" id="GO:0020037">
    <property type="term" value="F:heme binding"/>
    <property type="evidence" value="ECO:0007669"/>
    <property type="project" value="InterPro"/>
</dbReference>
<dbReference type="RefSeq" id="WP_196419553.1">
    <property type="nucleotide sequence ID" value="NZ_JADQTO010000030.1"/>
</dbReference>
<dbReference type="PRINTS" id="PR00385">
    <property type="entry name" value="P450"/>
</dbReference>
<name>A0A931G1D7_9ACTN</name>
<dbReference type="InterPro" id="IPR001128">
    <property type="entry name" value="Cyt_P450"/>
</dbReference>
<reference evidence="8" key="1">
    <citation type="submission" date="2020-11" db="EMBL/GenBank/DDBJ databases">
        <title>Isolation and identification of active actinomycetes.</title>
        <authorList>
            <person name="Sun X."/>
        </authorList>
    </citation>
    <scope>NUCLEOTIDE SEQUENCE</scope>
    <source>
        <strain evidence="8">NEAU-A11</strain>
    </source>
</reference>
<dbReference type="InterPro" id="IPR002397">
    <property type="entry name" value="Cyt_P450_B"/>
</dbReference>
<keyword evidence="5 7" id="KW-0408">Iron</keyword>
<evidence type="ECO:0000256" key="2">
    <source>
        <dbReference type="ARBA" id="ARBA00022617"/>
    </source>
</evidence>
<dbReference type="Gene3D" id="1.10.630.10">
    <property type="entry name" value="Cytochrome P450"/>
    <property type="match status" value="1"/>
</dbReference>
<dbReference type="Pfam" id="PF00067">
    <property type="entry name" value="p450"/>
    <property type="match status" value="1"/>
</dbReference>